<proteinExistence type="predicted"/>
<gene>
    <name evidence="3" type="ORF">JRQ81_008874</name>
</gene>
<sequence length="87" mass="9626">MECPDKSAVPVRKLIQARLPFKRLNPVPKEKPEVTPGVKKTRSSPIIPDQNTPCSGLSHALLDNVENSRQAETDTRGRPNWSTARAP</sequence>
<organism evidence="3 4">
    <name type="scientific">Phrynocephalus forsythii</name>
    <dbReference type="NCBI Taxonomy" id="171643"/>
    <lineage>
        <taxon>Eukaryota</taxon>
        <taxon>Metazoa</taxon>
        <taxon>Chordata</taxon>
        <taxon>Craniata</taxon>
        <taxon>Vertebrata</taxon>
        <taxon>Euteleostomi</taxon>
        <taxon>Lepidosauria</taxon>
        <taxon>Squamata</taxon>
        <taxon>Bifurcata</taxon>
        <taxon>Unidentata</taxon>
        <taxon>Episquamata</taxon>
        <taxon>Toxicofera</taxon>
        <taxon>Iguania</taxon>
        <taxon>Acrodonta</taxon>
        <taxon>Agamidae</taxon>
        <taxon>Agaminae</taxon>
        <taxon>Phrynocephalus</taxon>
    </lineage>
</organism>
<protein>
    <recommendedName>
        <fullName evidence="2">Chromatin assembly factor 1 subunit p150 N-terminal domain-containing protein</fullName>
    </recommendedName>
</protein>
<accession>A0A9Q0XB05</accession>
<dbReference type="OrthoDB" id="9909017at2759"/>
<feature type="domain" description="Chromatin assembly factor 1 subunit p150 N-terminal" evidence="2">
    <location>
        <begin position="1"/>
        <end position="80"/>
    </location>
</feature>
<dbReference type="InterPro" id="IPR029091">
    <property type="entry name" value="CAF1_p150_N"/>
</dbReference>
<dbReference type="AlphaFoldDB" id="A0A9Q0XB05"/>
<keyword evidence="4" id="KW-1185">Reference proteome</keyword>
<evidence type="ECO:0000256" key="1">
    <source>
        <dbReference type="SAM" id="MobiDB-lite"/>
    </source>
</evidence>
<name>A0A9Q0XB05_9SAUR</name>
<evidence type="ECO:0000313" key="4">
    <source>
        <dbReference type="Proteomes" id="UP001142489"/>
    </source>
</evidence>
<comment type="caution">
    <text evidence="3">The sequence shown here is derived from an EMBL/GenBank/DDBJ whole genome shotgun (WGS) entry which is preliminary data.</text>
</comment>
<dbReference type="Pfam" id="PF15557">
    <property type="entry name" value="CAF1-p150_N"/>
    <property type="match status" value="1"/>
</dbReference>
<evidence type="ECO:0000313" key="3">
    <source>
        <dbReference type="EMBL" id="KAJ7308338.1"/>
    </source>
</evidence>
<evidence type="ECO:0000259" key="2">
    <source>
        <dbReference type="Pfam" id="PF15557"/>
    </source>
</evidence>
<feature type="region of interest" description="Disordered" evidence="1">
    <location>
        <begin position="26"/>
        <end position="87"/>
    </location>
</feature>
<dbReference type="Proteomes" id="UP001142489">
    <property type="component" value="Unassembled WGS sequence"/>
</dbReference>
<reference evidence="3" key="1">
    <citation type="journal article" date="2023" name="DNA Res.">
        <title>Chromosome-level genome assembly of Phrynocephalus forsythii using third-generation DNA sequencing and Hi-C analysis.</title>
        <authorList>
            <person name="Qi Y."/>
            <person name="Zhao W."/>
            <person name="Zhao Y."/>
            <person name="Niu C."/>
            <person name="Cao S."/>
            <person name="Zhang Y."/>
        </authorList>
    </citation>
    <scope>NUCLEOTIDE SEQUENCE</scope>
    <source>
        <tissue evidence="3">Muscle</tissue>
    </source>
</reference>
<dbReference type="EMBL" id="JAPFRF010000018">
    <property type="protein sequence ID" value="KAJ7308338.1"/>
    <property type="molecule type" value="Genomic_DNA"/>
</dbReference>